<feature type="transmembrane region" description="Helical" evidence="1">
    <location>
        <begin position="55"/>
        <end position="78"/>
    </location>
</feature>
<proteinExistence type="predicted"/>
<protein>
    <submittedName>
        <fullName evidence="2">Uncharacterized protein</fullName>
    </submittedName>
</protein>
<feature type="transmembrane region" description="Helical" evidence="1">
    <location>
        <begin position="98"/>
        <end position="119"/>
    </location>
</feature>
<name>A0A7G9YME8_9EURY</name>
<gene>
    <name evidence="2" type="ORF">CDCKMDEO_00027</name>
</gene>
<keyword evidence="1" id="KW-0812">Transmembrane</keyword>
<feature type="transmembrane region" description="Helical" evidence="1">
    <location>
        <begin position="125"/>
        <end position="141"/>
    </location>
</feature>
<evidence type="ECO:0000256" key="1">
    <source>
        <dbReference type="SAM" id="Phobius"/>
    </source>
</evidence>
<reference evidence="2" key="1">
    <citation type="submission" date="2020-06" db="EMBL/GenBank/DDBJ databases">
        <title>Unique genomic features of the anaerobic methanotrophic archaea.</title>
        <authorList>
            <person name="Chadwick G.L."/>
            <person name="Skennerton C.T."/>
            <person name="Laso-Perez R."/>
            <person name="Leu A.O."/>
            <person name="Speth D.R."/>
            <person name="Yu H."/>
            <person name="Morgan-Lang C."/>
            <person name="Hatzenpichler R."/>
            <person name="Goudeau D."/>
            <person name="Malmstrom R."/>
            <person name="Brazelton W.J."/>
            <person name="Woyke T."/>
            <person name="Hallam S.J."/>
            <person name="Tyson G.W."/>
            <person name="Wegener G."/>
            <person name="Boetius A."/>
            <person name="Orphan V."/>
        </authorList>
    </citation>
    <scope>NUCLEOTIDE SEQUENCE</scope>
</reference>
<sequence>MKEQAKEKVNKLVERFRYKWIKYKYWIYCIILTSAVISIIYYVHPNECPENARYILSAISQGLAAILALVFTITLVVAQMTRRYTAMDKIIFRRETKFLMIFFGIGIIAPLLVLEFGFWKWGVPLSIAIASFCVFSLLPFLKGVNSVLKYDIGIVNLDEEIMEAIELGRKPRLSKIRELNEVGESAIKESREDVISLISRVLSRVGMKSAEKKLWYVTLQVVYALKNIGLKSVENGFKYNSTRGIVDGLKFIARKTLKEIEVSGDFKDAVIVEVLKGLSDIGVKAAEKGLEAIIKDVAGHLTYVGRESGNKEALIGLWCLGAAVTKYIPGYVVEVIVIRNIKELEEIISGDWLQLAERCCMDYYPDLDLKDAFEEFKRINNR</sequence>
<accession>A0A7G9YME8</accession>
<evidence type="ECO:0000313" key="2">
    <source>
        <dbReference type="EMBL" id="QNO49182.1"/>
    </source>
</evidence>
<organism evidence="2">
    <name type="scientific">Candidatus Methanogaster sp. ANME-2c ERB4</name>
    <dbReference type="NCBI Taxonomy" id="2759911"/>
    <lineage>
        <taxon>Archaea</taxon>
        <taxon>Methanobacteriati</taxon>
        <taxon>Methanobacteriota</taxon>
        <taxon>Stenosarchaea group</taxon>
        <taxon>Methanomicrobia</taxon>
        <taxon>Methanosarcinales</taxon>
        <taxon>ANME-2 cluster</taxon>
        <taxon>Candidatus Methanogasteraceae</taxon>
        <taxon>Candidatus Methanogaster</taxon>
    </lineage>
</organism>
<dbReference type="AlphaFoldDB" id="A0A7G9YME8"/>
<dbReference type="EMBL" id="MT631373">
    <property type="protein sequence ID" value="QNO49182.1"/>
    <property type="molecule type" value="Genomic_DNA"/>
</dbReference>
<feature type="transmembrane region" description="Helical" evidence="1">
    <location>
        <begin position="25"/>
        <end position="43"/>
    </location>
</feature>
<keyword evidence="1" id="KW-1133">Transmembrane helix</keyword>
<keyword evidence="1" id="KW-0472">Membrane</keyword>